<name>A0ABS2Q1Y8_9BACL</name>
<dbReference type="Proteomes" id="UP000808914">
    <property type="component" value="Unassembled WGS sequence"/>
</dbReference>
<dbReference type="Gene3D" id="3.40.50.850">
    <property type="entry name" value="Isochorismatase-like"/>
    <property type="match status" value="1"/>
</dbReference>
<gene>
    <name evidence="1" type="ORF">JOD45_002437</name>
</gene>
<organism evidence="1 2">
    <name type="scientific">Scopulibacillus daqui</name>
    <dbReference type="NCBI Taxonomy" id="1469162"/>
    <lineage>
        <taxon>Bacteria</taxon>
        <taxon>Bacillati</taxon>
        <taxon>Bacillota</taxon>
        <taxon>Bacilli</taxon>
        <taxon>Bacillales</taxon>
        <taxon>Sporolactobacillaceae</taxon>
        <taxon>Scopulibacillus</taxon>
    </lineage>
</organism>
<dbReference type="SUPFAM" id="SSF52499">
    <property type="entry name" value="Isochorismatase-like hydrolases"/>
    <property type="match status" value="1"/>
</dbReference>
<sequence length="64" mass="7199">MARNLGFNVYVISDATATFDKVGFDGARYPAEEVHKVNLASLHNEFATVTDTETLLKHLSFIRR</sequence>
<protein>
    <submittedName>
        <fullName evidence="1">Nicotinamidase-related amidase</fullName>
    </submittedName>
</protein>
<evidence type="ECO:0000313" key="2">
    <source>
        <dbReference type="Proteomes" id="UP000808914"/>
    </source>
</evidence>
<reference evidence="1 2" key="1">
    <citation type="submission" date="2021-01" db="EMBL/GenBank/DDBJ databases">
        <title>Genomic Encyclopedia of Type Strains, Phase IV (KMG-IV): sequencing the most valuable type-strain genomes for metagenomic binning, comparative biology and taxonomic classification.</title>
        <authorList>
            <person name="Goeker M."/>
        </authorList>
    </citation>
    <scope>NUCLEOTIDE SEQUENCE [LARGE SCALE GENOMIC DNA]</scope>
    <source>
        <strain evidence="1 2">DSM 28236</strain>
    </source>
</reference>
<evidence type="ECO:0000313" key="1">
    <source>
        <dbReference type="EMBL" id="MBM7646211.1"/>
    </source>
</evidence>
<proteinExistence type="predicted"/>
<dbReference type="InterPro" id="IPR036380">
    <property type="entry name" value="Isochorismatase-like_sf"/>
</dbReference>
<accession>A0ABS2Q1Y8</accession>
<comment type="caution">
    <text evidence="1">The sequence shown here is derived from an EMBL/GenBank/DDBJ whole genome shotgun (WGS) entry which is preliminary data.</text>
</comment>
<dbReference type="EMBL" id="JAFBER010000017">
    <property type="protein sequence ID" value="MBM7646211.1"/>
    <property type="molecule type" value="Genomic_DNA"/>
</dbReference>
<keyword evidence="2" id="KW-1185">Reference proteome</keyword>